<dbReference type="FunFam" id="3.90.640.10:FF:000005">
    <property type="entry name" value="Actin-related protein 2"/>
    <property type="match status" value="1"/>
</dbReference>
<evidence type="ECO:0000256" key="1">
    <source>
        <dbReference type="ARBA" id="ARBA00004245"/>
    </source>
</evidence>
<comment type="subcellular location">
    <subcellularLocation>
        <location evidence="1">Cytoplasm</location>
        <location evidence="1">Cytoskeleton</location>
    </subcellularLocation>
</comment>
<dbReference type="PROSITE" id="PS01132">
    <property type="entry name" value="ACTINS_ACT_LIKE"/>
    <property type="match status" value="1"/>
</dbReference>
<keyword evidence="5" id="KW-0067">ATP-binding</keyword>
<evidence type="ECO:0000313" key="8">
    <source>
        <dbReference type="EMBL" id="KAA6403638.1"/>
    </source>
</evidence>
<evidence type="ECO:0000313" key="9">
    <source>
        <dbReference type="Proteomes" id="UP000324800"/>
    </source>
</evidence>
<keyword evidence="4" id="KW-0547">Nucleotide-binding</keyword>
<evidence type="ECO:0000256" key="7">
    <source>
        <dbReference type="ARBA" id="ARBA00023212"/>
    </source>
</evidence>
<dbReference type="AlphaFoldDB" id="A0A5J4X8R5"/>
<dbReference type="SUPFAM" id="SSF53067">
    <property type="entry name" value="Actin-like ATPase domain"/>
    <property type="match status" value="2"/>
</dbReference>
<dbReference type="Gene3D" id="3.30.420.40">
    <property type="match status" value="2"/>
</dbReference>
<keyword evidence="6" id="KW-0009">Actin-binding</keyword>
<comment type="similarity">
    <text evidence="2">Belongs to the actin family. ARP2 subfamily.</text>
</comment>
<dbReference type="PRINTS" id="PR00190">
    <property type="entry name" value="ACTIN"/>
</dbReference>
<dbReference type="InterPro" id="IPR043129">
    <property type="entry name" value="ATPase_NBD"/>
</dbReference>
<dbReference type="SMART" id="SM00268">
    <property type="entry name" value="ACTIN"/>
    <property type="match status" value="1"/>
</dbReference>
<accession>A0A5J4X8R5</accession>
<dbReference type="GO" id="GO:0005856">
    <property type="term" value="C:cytoskeleton"/>
    <property type="evidence" value="ECO:0007669"/>
    <property type="project" value="UniProtKB-SubCell"/>
</dbReference>
<dbReference type="GO" id="GO:0005524">
    <property type="term" value="F:ATP binding"/>
    <property type="evidence" value="ECO:0007669"/>
    <property type="project" value="UniProtKB-KW"/>
</dbReference>
<keyword evidence="7" id="KW-0206">Cytoskeleton</keyword>
<evidence type="ECO:0000256" key="2">
    <source>
        <dbReference type="ARBA" id="ARBA00010121"/>
    </source>
</evidence>
<gene>
    <name evidence="8" type="ORF">EZS28_000834</name>
</gene>
<dbReference type="FunFam" id="3.30.420.40:FF:000050">
    <property type="entry name" value="Actin, alpha skeletal muscle"/>
    <property type="match status" value="1"/>
</dbReference>
<dbReference type="OrthoDB" id="10251209at2759"/>
<dbReference type="InterPro" id="IPR004000">
    <property type="entry name" value="Actin"/>
</dbReference>
<evidence type="ECO:0000256" key="5">
    <source>
        <dbReference type="ARBA" id="ARBA00022840"/>
    </source>
</evidence>
<dbReference type="Pfam" id="PF00022">
    <property type="entry name" value="Actin"/>
    <property type="match status" value="2"/>
</dbReference>
<dbReference type="EMBL" id="SNRW01000077">
    <property type="protein sequence ID" value="KAA6403638.1"/>
    <property type="molecule type" value="Genomic_DNA"/>
</dbReference>
<dbReference type="Gene3D" id="3.90.640.10">
    <property type="entry name" value="Actin, Chain A, domain 4"/>
    <property type="match status" value="1"/>
</dbReference>
<evidence type="ECO:0000256" key="4">
    <source>
        <dbReference type="ARBA" id="ARBA00022741"/>
    </source>
</evidence>
<comment type="caution">
    <text evidence="8">The sequence shown here is derived from an EMBL/GenBank/DDBJ whole genome shotgun (WGS) entry which is preliminary data.</text>
</comment>
<evidence type="ECO:0000256" key="3">
    <source>
        <dbReference type="ARBA" id="ARBA00022490"/>
    </source>
</evidence>
<name>A0A5J4X8R5_9EUKA</name>
<keyword evidence="3" id="KW-0963">Cytoplasm</keyword>
<dbReference type="Proteomes" id="UP000324800">
    <property type="component" value="Unassembled WGS sequence"/>
</dbReference>
<dbReference type="InterPro" id="IPR020902">
    <property type="entry name" value="Actin/actin-like_CS"/>
</dbReference>
<reference evidence="8 9" key="1">
    <citation type="submission" date="2019-03" db="EMBL/GenBank/DDBJ databases">
        <title>Single cell metagenomics reveals metabolic interactions within the superorganism composed of flagellate Streblomastix strix and complex community of Bacteroidetes bacteria on its surface.</title>
        <authorList>
            <person name="Treitli S.C."/>
            <person name="Kolisko M."/>
            <person name="Husnik F."/>
            <person name="Keeling P."/>
            <person name="Hampl V."/>
        </authorList>
    </citation>
    <scope>NUCLEOTIDE SEQUENCE [LARGE SCALE GENOMIC DNA]</scope>
    <source>
        <strain evidence="8">ST1C</strain>
    </source>
</reference>
<protein>
    <submittedName>
        <fullName evidence="8">Putative Actin CyI</fullName>
    </submittedName>
</protein>
<organism evidence="8 9">
    <name type="scientific">Streblomastix strix</name>
    <dbReference type="NCBI Taxonomy" id="222440"/>
    <lineage>
        <taxon>Eukaryota</taxon>
        <taxon>Metamonada</taxon>
        <taxon>Preaxostyla</taxon>
        <taxon>Oxymonadida</taxon>
        <taxon>Streblomastigidae</taxon>
        <taxon>Streblomastix</taxon>
    </lineage>
</organism>
<dbReference type="GO" id="GO:0003779">
    <property type="term" value="F:actin binding"/>
    <property type="evidence" value="ECO:0007669"/>
    <property type="project" value="UniProtKB-KW"/>
</dbReference>
<evidence type="ECO:0000256" key="6">
    <source>
        <dbReference type="ARBA" id="ARBA00023203"/>
    </source>
</evidence>
<dbReference type="PANTHER" id="PTHR11937">
    <property type="entry name" value="ACTIN"/>
    <property type="match status" value="1"/>
</dbReference>
<proteinExistence type="inferred from homology"/>
<sequence length="375" mass="42792">MTEQTVVLDIGTGFVKCGFAGDKMPQHIFQSMVGRPMMRSEEEIGDVQLKDIMCGTECAALRHILACTYPVNNGIIQNWDDMFHLWDYTFFERLKIKPENCNILLTEAVLNPLQNRKKLIETMFDKYHFRGVHVATQAVLTLYAQGLLTGVVCDSGDGVTHIIPVYQGFNLNQAVKRMDIAGRDVTKYLMELLRLRGYNFNRQADFETVGIIKEKYCYVGLDPEFEERLATETTTLTESYELPDGRVIKIGRERYRAPECLFKPHLLDIEDVRPDLYEHIILSGGSTMFPGFPTRLEKEVKELYKTKILKGNAAGNANASRSKKIKITIEDPPRRKYFVFTGGSVLAQVGSKQPEFWITQKEYKEKGAAQLVNKH</sequence>